<evidence type="ECO:0000313" key="6">
    <source>
        <dbReference type="Proteomes" id="UP001278571"/>
    </source>
</evidence>
<evidence type="ECO:0000259" key="4">
    <source>
        <dbReference type="Pfam" id="PF06276"/>
    </source>
</evidence>
<proteinExistence type="inferred from homology"/>
<name>A0ABU4K3F9_9ACTN</name>
<comment type="similarity">
    <text evidence="2">Belongs to the IucA/IucC family.</text>
</comment>
<sequence>MLAPPELNPAAWTRAAAGTLAKALGEFAYEEILEPVPADGDAPDRYVLTLDDGAELAFTARRGAYGGWRVALDTITLDDRPLTDPFAFLVRARRLLGLDGATLGHLIRELSATLAAEARLVHTALTADRLADLPYAELEGHQTGHPWLVLNKGRIGFSAGDAARWAPEARRATRLPWIAVSNRLATYRGVTGLDTPDRLYARELDPPVRDAFRAELTARGLDPDAYLLLPVHPWQWDEILLPLFAPAIASGAIVPLPADDDLRLPQQSIRTFLNTSRPDRHTVKLPLSVLNTLVWRGLPTERTLAAPAVTAWVHGLRDADPFLHRECGVILLGEVASVTVEHPLYDRLPEVPYQYKELLGAIWREPLRLPPGERARTLASLLHTDPDGRAFVAALVERSGLAPAAWLRRLFAALLPPLLHFLYRYGTVFSPHGENAIVVYDEQDVPVRLAIKDFVDDVNISAHPLPEHDAMPDDVRAVLLTEEPGFLTQFIHSGLFVGVFRYLAPLCEEQLDVPEADFWALVRAEILRHQERFPELKDRFELFDLLTPRIERLCLNRNRLHMDGYRDRSDRPHAAVHGTVPNPLA</sequence>
<dbReference type="PANTHER" id="PTHR34384">
    <property type="entry name" value="L-2,3-DIAMINOPROPANOATE--CITRATE LIGASE"/>
    <property type="match status" value="1"/>
</dbReference>
<accession>A0ABU4K3F9</accession>
<evidence type="ECO:0000313" key="5">
    <source>
        <dbReference type="EMBL" id="MDX2292275.1"/>
    </source>
</evidence>
<dbReference type="EMBL" id="JAWJZF010000295">
    <property type="protein sequence ID" value="MDX2292275.1"/>
    <property type="molecule type" value="Genomic_DNA"/>
</dbReference>
<dbReference type="Pfam" id="PF06276">
    <property type="entry name" value="FhuF"/>
    <property type="match status" value="1"/>
</dbReference>
<gene>
    <name evidence="5" type="ORF">R2363_08840</name>
</gene>
<evidence type="ECO:0000256" key="2">
    <source>
        <dbReference type="ARBA" id="ARBA00007832"/>
    </source>
</evidence>
<dbReference type="PANTHER" id="PTHR34384:SF6">
    <property type="entry name" value="STAPHYLOFERRIN B SYNTHASE"/>
    <property type="match status" value="1"/>
</dbReference>
<comment type="caution">
    <text evidence="5">The sequence shown here is derived from an EMBL/GenBank/DDBJ whole genome shotgun (WGS) entry which is preliminary data.</text>
</comment>
<feature type="domain" description="Aerobactin siderophore biosynthesis IucA/IucC-like C-terminal" evidence="4">
    <location>
        <begin position="405"/>
        <end position="566"/>
    </location>
</feature>
<protein>
    <submittedName>
        <fullName evidence="5">IucA/IucC family siderophore biosynthesis protein</fullName>
    </submittedName>
</protein>
<comment type="pathway">
    <text evidence="1">Siderophore biosynthesis.</text>
</comment>
<dbReference type="Gene3D" id="6.10.250.3370">
    <property type="match status" value="1"/>
</dbReference>
<dbReference type="InterPro" id="IPR022770">
    <property type="entry name" value="IucA/IucC-like_C"/>
</dbReference>
<dbReference type="InterPro" id="IPR007310">
    <property type="entry name" value="Aerobactin_biosyn_IucA/IucC_N"/>
</dbReference>
<evidence type="ECO:0000256" key="1">
    <source>
        <dbReference type="ARBA" id="ARBA00004924"/>
    </source>
</evidence>
<reference evidence="5 6" key="1">
    <citation type="submission" date="2023-10" db="EMBL/GenBank/DDBJ databases">
        <authorList>
            <person name="Wang X.X."/>
        </authorList>
    </citation>
    <scope>NUCLEOTIDE SEQUENCE [LARGE SCALE GENOMIC DNA]</scope>
    <source>
        <strain evidence="5 6">NBRC 12816</strain>
    </source>
</reference>
<dbReference type="Gene3D" id="1.10.510.40">
    <property type="match status" value="1"/>
</dbReference>
<organism evidence="5 6">
    <name type="scientific">Streptomyces roseolus</name>
    <dbReference type="NCBI Taxonomy" id="67358"/>
    <lineage>
        <taxon>Bacteria</taxon>
        <taxon>Bacillati</taxon>
        <taxon>Actinomycetota</taxon>
        <taxon>Actinomycetes</taxon>
        <taxon>Kitasatosporales</taxon>
        <taxon>Streptomycetaceae</taxon>
        <taxon>Streptomyces</taxon>
    </lineage>
</organism>
<feature type="domain" description="Aerobactin siderophore biosynthesis IucA/IucC N-terminal" evidence="3">
    <location>
        <begin position="135"/>
        <end position="383"/>
    </location>
</feature>
<dbReference type="Proteomes" id="UP001278571">
    <property type="component" value="Unassembled WGS sequence"/>
</dbReference>
<dbReference type="Gene3D" id="3.30.310.280">
    <property type="match status" value="1"/>
</dbReference>
<dbReference type="InterPro" id="IPR037455">
    <property type="entry name" value="LucA/IucC-like"/>
</dbReference>
<evidence type="ECO:0000259" key="3">
    <source>
        <dbReference type="Pfam" id="PF04183"/>
    </source>
</evidence>
<keyword evidence="6" id="KW-1185">Reference proteome</keyword>
<dbReference type="Pfam" id="PF04183">
    <property type="entry name" value="IucA_IucC"/>
    <property type="match status" value="1"/>
</dbReference>